<dbReference type="Proteomes" id="UP000887579">
    <property type="component" value="Unplaced"/>
</dbReference>
<reference evidence="2" key="1">
    <citation type="submission" date="2022-11" db="UniProtKB">
        <authorList>
            <consortium name="WormBaseParasite"/>
        </authorList>
    </citation>
    <scope>IDENTIFICATION</scope>
</reference>
<protein>
    <submittedName>
        <fullName evidence="2">NR LBD domain-containing protein</fullName>
    </submittedName>
</protein>
<proteinExistence type="predicted"/>
<evidence type="ECO:0000313" key="1">
    <source>
        <dbReference type="Proteomes" id="UP000887579"/>
    </source>
</evidence>
<organism evidence="1 2">
    <name type="scientific">Panagrolaimus sp. ES5</name>
    <dbReference type="NCBI Taxonomy" id="591445"/>
    <lineage>
        <taxon>Eukaryota</taxon>
        <taxon>Metazoa</taxon>
        <taxon>Ecdysozoa</taxon>
        <taxon>Nematoda</taxon>
        <taxon>Chromadorea</taxon>
        <taxon>Rhabditida</taxon>
        <taxon>Tylenchina</taxon>
        <taxon>Panagrolaimomorpha</taxon>
        <taxon>Panagrolaimoidea</taxon>
        <taxon>Panagrolaimidae</taxon>
        <taxon>Panagrolaimus</taxon>
    </lineage>
</organism>
<evidence type="ECO:0000313" key="2">
    <source>
        <dbReference type="WBParaSite" id="ES5_v2.g9991.t1"/>
    </source>
</evidence>
<name>A0AC34GYE6_9BILA</name>
<accession>A0AC34GYE6</accession>
<dbReference type="WBParaSite" id="ES5_v2.g9991.t1">
    <property type="protein sequence ID" value="ES5_v2.g9991.t1"/>
    <property type="gene ID" value="ES5_v2.g9991"/>
</dbReference>
<sequence>MLPSLVQGNRDSYGKRTTLLGSPISKGFTEKRNEEMKILPKMFDGYLKFQSLRRNSCTLLVGENNFKSWNPEKTLFEKFAVLFDNAEKSYNTFKAYGHIKNIENIILADGGYIKLDETYKFFANSMDVNVDPQQLAKIFLQCFTFIAKVVVPAMKKVGADDFSMVAIYALCLFKEDVADISDKTRETISKIKEEIIRDLHIYYRNKGIEETEVTIKICKILLLIPTLEHVGRLFHENFYLVDLFSMLDVPIAYKK</sequence>